<evidence type="ECO:0000313" key="4">
    <source>
        <dbReference type="Proteomes" id="UP000238413"/>
    </source>
</evidence>
<evidence type="ECO:0000256" key="1">
    <source>
        <dbReference type="SAM" id="MobiDB-lite"/>
    </source>
</evidence>
<keyword evidence="4" id="KW-1185">Reference proteome</keyword>
<protein>
    <recommendedName>
        <fullName evidence="5">Enoyl reductase</fullName>
    </recommendedName>
</protein>
<feature type="compositionally biased region" description="Gly residues" evidence="1">
    <location>
        <begin position="35"/>
        <end position="57"/>
    </location>
</feature>
<sequence>MPAVIRLFRLATAAIAAGALCLVSSPSAFADQTPPGGGSIGGGSGSGAGTGATGGTDGDTINATAGGIVFDRSKNGKGGTVGAVTSTTTWSPPACWYAPKYTPAQLKAYLEPIWEAGSTGYEWDAQQRDRYVNGDPYKDFNKDKTGKGYWWDSYVDENYPPGWDKCKEPIFWVDEGDDPPADIENAVTPEILAELAYAEIRVPSTKVTLAPEGTTKVNLPTWAWLDAAEFKPVSVTASVPVLGIEATTTAEPVSLKIGPGTEDATTYPASGVCGLNGDRIGEAYAKGKSDETPPCGVRYLRSSGGGSYQLKATITWKISWTGTGVVGAQRLPDGEFGAEQDVVVQEIQAVNR</sequence>
<evidence type="ECO:0000313" key="3">
    <source>
        <dbReference type="EMBL" id="AVH58457.1"/>
    </source>
</evidence>
<dbReference type="RefSeq" id="WP_099504441.1">
    <property type="nucleotide sequence ID" value="NZ_CP026652.1"/>
</dbReference>
<dbReference type="Proteomes" id="UP000238413">
    <property type="component" value="Chromosome"/>
</dbReference>
<name>A0ABM6SUV4_9ACTN</name>
<feature type="signal peptide" evidence="2">
    <location>
        <begin position="1"/>
        <end position="30"/>
    </location>
</feature>
<proteinExistence type="predicted"/>
<keyword evidence="2" id="KW-0732">Signal</keyword>
<evidence type="ECO:0008006" key="5">
    <source>
        <dbReference type="Google" id="ProtNLM"/>
    </source>
</evidence>
<organism evidence="3 4">
    <name type="scientific">Streptomyces dengpaensis</name>
    <dbReference type="NCBI Taxonomy" id="2049881"/>
    <lineage>
        <taxon>Bacteria</taxon>
        <taxon>Bacillati</taxon>
        <taxon>Actinomycetota</taxon>
        <taxon>Actinomycetes</taxon>
        <taxon>Kitasatosporales</taxon>
        <taxon>Streptomycetaceae</taxon>
        <taxon>Streptomyces</taxon>
    </lineage>
</organism>
<feature type="region of interest" description="Disordered" evidence="1">
    <location>
        <begin position="33"/>
        <end position="58"/>
    </location>
</feature>
<accession>A0ABM6SUV4</accession>
<evidence type="ECO:0000256" key="2">
    <source>
        <dbReference type="SAM" id="SignalP"/>
    </source>
</evidence>
<dbReference type="EMBL" id="CP026652">
    <property type="protein sequence ID" value="AVH58457.1"/>
    <property type="molecule type" value="Genomic_DNA"/>
</dbReference>
<feature type="chain" id="PRO_5045470903" description="Enoyl reductase" evidence="2">
    <location>
        <begin position="31"/>
        <end position="352"/>
    </location>
</feature>
<reference evidence="3 4" key="1">
    <citation type="submission" date="2018-02" db="EMBL/GenBank/DDBJ databases">
        <title>Complete genome sequence of Streptomyces dengpaensis, the producer of angucyclines.</title>
        <authorList>
            <person name="Yumei L."/>
        </authorList>
    </citation>
    <scope>NUCLEOTIDE SEQUENCE [LARGE SCALE GENOMIC DNA]</scope>
    <source>
        <strain evidence="3 4">XZHG99</strain>
    </source>
</reference>
<gene>
    <name evidence="3" type="ORF">C4B68_24795</name>
</gene>